<dbReference type="Pfam" id="PF00436">
    <property type="entry name" value="SSB"/>
    <property type="match status" value="1"/>
</dbReference>
<dbReference type="InterPro" id="IPR012340">
    <property type="entry name" value="NA-bd_OB-fold"/>
</dbReference>
<dbReference type="PROSITE" id="PS50935">
    <property type="entry name" value="SSB"/>
    <property type="match status" value="1"/>
</dbReference>
<keyword evidence="1 2" id="KW-0238">DNA-binding</keyword>
<dbReference type="PANTHER" id="PTHR10302:SF27">
    <property type="entry name" value="SINGLE-STRANDED DNA-BINDING PROTEIN"/>
    <property type="match status" value="1"/>
</dbReference>
<protein>
    <recommendedName>
        <fullName evidence="2 3">Single-stranded DNA-binding protein</fullName>
        <shortName evidence="2">SSB</shortName>
    </recommendedName>
</protein>
<dbReference type="InterPro" id="IPR011344">
    <property type="entry name" value="ssDNA-bd"/>
</dbReference>
<comment type="caution">
    <text evidence="2">Lacks conserved residue(s) required for the propagation of feature annotation.</text>
</comment>
<evidence type="ECO:0000256" key="1">
    <source>
        <dbReference type="ARBA" id="ARBA00023125"/>
    </source>
</evidence>
<accession>A0ABS0FPL7</accession>
<evidence type="ECO:0000313" key="6">
    <source>
        <dbReference type="Proteomes" id="UP000626180"/>
    </source>
</evidence>
<feature type="compositionally biased region" description="Low complexity" evidence="4">
    <location>
        <begin position="122"/>
        <end position="142"/>
    </location>
</feature>
<dbReference type="PIRSF" id="PIRSF002070">
    <property type="entry name" value="SSB"/>
    <property type="match status" value="1"/>
</dbReference>
<comment type="function">
    <text evidence="2">Plays an important role in DNA replication, recombination and repair. Binds to ssDNA and to an array of partner proteins to recruit them to their sites of action during DNA metabolism.</text>
</comment>
<evidence type="ECO:0000256" key="2">
    <source>
        <dbReference type="HAMAP-Rule" id="MF_00984"/>
    </source>
</evidence>
<dbReference type="Gene3D" id="2.40.50.140">
    <property type="entry name" value="Nucleic acid-binding proteins"/>
    <property type="match status" value="1"/>
</dbReference>
<keyword evidence="2" id="KW-0227">DNA damage</keyword>
<organism evidence="5 6">
    <name type="scientific">Pseudomonas luteola</name>
    <dbReference type="NCBI Taxonomy" id="47886"/>
    <lineage>
        <taxon>Bacteria</taxon>
        <taxon>Pseudomonadati</taxon>
        <taxon>Pseudomonadota</taxon>
        <taxon>Gammaproteobacteria</taxon>
        <taxon>Pseudomonadales</taxon>
        <taxon>Pseudomonadaceae</taxon>
        <taxon>Pseudomonas</taxon>
    </lineage>
</organism>
<dbReference type="SUPFAM" id="SSF50249">
    <property type="entry name" value="Nucleic acid-binding proteins"/>
    <property type="match status" value="1"/>
</dbReference>
<evidence type="ECO:0000256" key="3">
    <source>
        <dbReference type="PIRNR" id="PIRNR002070"/>
    </source>
</evidence>
<gene>
    <name evidence="5" type="primary">ssb</name>
    <name evidence="5" type="ORF">IRZ65_16615</name>
</gene>
<dbReference type="HAMAP" id="MF_00984">
    <property type="entry name" value="SSB"/>
    <property type="match status" value="1"/>
</dbReference>
<dbReference type="CDD" id="cd04496">
    <property type="entry name" value="SSB_OBF"/>
    <property type="match status" value="1"/>
</dbReference>
<comment type="caution">
    <text evidence="5">The sequence shown here is derived from an EMBL/GenBank/DDBJ whole genome shotgun (WGS) entry which is preliminary data.</text>
</comment>
<dbReference type="InterPro" id="IPR000424">
    <property type="entry name" value="Primosome_PriB/ssb"/>
</dbReference>
<keyword evidence="2" id="KW-0235">DNA replication</keyword>
<dbReference type="NCBIfam" id="TIGR00621">
    <property type="entry name" value="ssb"/>
    <property type="match status" value="1"/>
</dbReference>
<proteinExistence type="inferred from homology"/>
<name>A0ABS0FPL7_PSELU</name>
<keyword evidence="2" id="KW-0233">DNA recombination</keyword>
<sequence length="153" mass="17051">MASRGVNKVILVGNCGGDPEVRYAPSGNAFANVTLATSESWKDKQTGQMQERTEWHRVVFSGKLAEIVGEYVRKGSQIYVEGQLRTRKWQNQQGQDQYTTEVVVGMGGTMQLLGGKPEGDSQSRQQRPQQRQAAPRQSQPAPDYSDFDDDIPF</sequence>
<evidence type="ECO:0000313" key="5">
    <source>
        <dbReference type="EMBL" id="MBF8642305.1"/>
    </source>
</evidence>
<reference evidence="5 6" key="1">
    <citation type="submission" date="2020-10" db="EMBL/GenBank/DDBJ databases">
        <title>Genome sequences of Pseudomonas isolates.</title>
        <authorList>
            <person name="Wessels L."/>
            <person name="Reich F."/>
            <person name="Hammerl J."/>
        </authorList>
    </citation>
    <scope>NUCLEOTIDE SEQUENCE [LARGE SCALE GENOMIC DNA]</scope>
    <source>
        <strain evidence="5 6">20-MO00624-0</strain>
    </source>
</reference>
<feature type="short sequence motif" description="Important for interaction with partner proteins" evidence="2">
    <location>
        <begin position="148"/>
        <end position="153"/>
    </location>
</feature>
<evidence type="ECO:0000256" key="4">
    <source>
        <dbReference type="SAM" id="MobiDB-lite"/>
    </source>
</evidence>
<comment type="subunit">
    <text evidence="2">Homotetramer.</text>
</comment>
<keyword evidence="2" id="KW-0234">DNA repair</keyword>
<keyword evidence="6" id="KW-1185">Reference proteome</keyword>
<dbReference type="PANTHER" id="PTHR10302">
    <property type="entry name" value="SINGLE-STRANDED DNA-BINDING PROTEIN"/>
    <property type="match status" value="1"/>
</dbReference>
<feature type="region of interest" description="Disordered" evidence="4">
    <location>
        <begin position="108"/>
        <end position="153"/>
    </location>
</feature>
<dbReference type="EMBL" id="JADMCD010000009">
    <property type="protein sequence ID" value="MBF8642305.1"/>
    <property type="molecule type" value="Genomic_DNA"/>
</dbReference>
<dbReference type="Proteomes" id="UP000626180">
    <property type="component" value="Unassembled WGS sequence"/>
</dbReference>
<dbReference type="GO" id="GO:0003677">
    <property type="term" value="F:DNA binding"/>
    <property type="evidence" value="ECO:0007669"/>
    <property type="project" value="UniProtKB-KW"/>
</dbReference>
<dbReference type="RefSeq" id="WP_073450193.1">
    <property type="nucleotide sequence ID" value="NZ_FQYS01000009.1"/>
</dbReference>